<comment type="caution">
    <text evidence="1">The sequence shown here is derived from an EMBL/GenBank/DDBJ whole genome shotgun (WGS) entry which is preliminary data.</text>
</comment>
<evidence type="ECO:0008006" key="3">
    <source>
        <dbReference type="Google" id="ProtNLM"/>
    </source>
</evidence>
<accession>A0ABN3WKJ9</accession>
<proteinExistence type="predicted"/>
<name>A0ABN3WKJ9_STRTU</name>
<reference evidence="1 2" key="1">
    <citation type="journal article" date="2019" name="Int. J. Syst. Evol. Microbiol.">
        <title>The Global Catalogue of Microorganisms (GCM) 10K type strain sequencing project: providing services to taxonomists for standard genome sequencing and annotation.</title>
        <authorList>
            <consortium name="The Broad Institute Genomics Platform"/>
            <consortium name="The Broad Institute Genome Sequencing Center for Infectious Disease"/>
            <person name="Wu L."/>
            <person name="Ma J."/>
        </authorList>
    </citation>
    <scope>NUCLEOTIDE SEQUENCE [LARGE SCALE GENOMIC DNA]</scope>
    <source>
        <strain evidence="1 2">JCM 4087</strain>
    </source>
</reference>
<protein>
    <recommendedName>
        <fullName evidence="3">DUF1488 domain-containing protein</fullName>
    </recommendedName>
</protein>
<evidence type="ECO:0000313" key="2">
    <source>
        <dbReference type="Proteomes" id="UP001501102"/>
    </source>
</evidence>
<dbReference type="EMBL" id="BAAAXZ010000041">
    <property type="protein sequence ID" value="GAA2917061.1"/>
    <property type="molecule type" value="Genomic_DNA"/>
</dbReference>
<dbReference type="Proteomes" id="UP001501102">
    <property type="component" value="Unassembled WGS sequence"/>
</dbReference>
<gene>
    <name evidence="1" type="ORF">GCM10020221_11440</name>
</gene>
<sequence length="76" mass="8223">MTSQHAGFTITFQATPELAFTFSGETPNTVGPNFESFVRAAPRYAALLEEARAAFQIGSLGATVIHTIDNQPRNHT</sequence>
<evidence type="ECO:0000313" key="1">
    <source>
        <dbReference type="EMBL" id="GAA2917061.1"/>
    </source>
</evidence>
<keyword evidence="2" id="KW-1185">Reference proteome</keyword>
<organism evidence="1 2">
    <name type="scientific">Streptomyces thioluteus</name>
    <dbReference type="NCBI Taxonomy" id="66431"/>
    <lineage>
        <taxon>Bacteria</taxon>
        <taxon>Bacillati</taxon>
        <taxon>Actinomycetota</taxon>
        <taxon>Actinomycetes</taxon>
        <taxon>Kitasatosporales</taxon>
        <taxon>Streptomycetaceae</taxon>
        <taxon>Streptomyces</taxon>
    </lineage>
</organism>